<dbReference type="EMBL" id="CYZA01000001">
    <property type="protein sequence ID" value="CUN36281.1"/>
    <property type="molecule type" value="Genomic_DNA"/>
</dbReference>
<dbReference type="InterPro" id="IPR006500">
    <property type="entry name" value="Helicase_put_C_phage/plasmid"/>
</dbReference>
<dbReference type="InterPro" id="IPR014015">
    <property type="entry name" value="Helicase_SF3_DNA-vir"/>
</dbReference>
<evidence type="ECO:0000256" key="3">
    <source>
        <dbReference type="ARBA" id="ARBA00022840"/>
    </source>
</evidence>
<gene>
    <name evidence="6" type="ORF">ERS852395_00045</name>
</gene>
<dbReference type="PANTHER" id="PTHR35372:SF2">
    <property type="entry name" value="SF3 HELICASE DOMAIN-CONTAINING PROTEIN"/>
    <property type="match status" value="1"/>
</dbReference>
<dbReference type="NCBIfam" id="TIGR01613">
    <property type="entry name" value="primase_Cterm"/>
    <property type="match status" value="1"/>
</dbReference>
<dbReference type="Pfam" id="PF08708">
    <property type="entry name" value="PriCT_1"/>
    <property type="match status" value="1"/>
</dbReference>
<feature type="compositionally biased region" description="Acidic residues" evidence="4">
    <location>
        <begin position="177"/>
        <end position="189"/>
    </location>
</feature>
<dbReference type="Proteomes" id="UP000095447">
    <property type="component" value="Unassembled WGS sequence"/>
</dbReference>
<dbReference type="GO" id="GO:0005524">
    <property type="term" value="F:ATP binding"/>
    <property type="evidence" value="ECO:0007669"/>
    <property type="project" value="UniProtKB-KW"/>
</dbReference>
<dbReference type="InterPro" id="IPR051620">
    <property type="entry name" value="ORF904-like_C"/>
</dbReference>
<dbReference type="InterPro" id="IPR014820">
    <property type="entry name" value="PriCT_1"/>
</dbReference>
<evidence type="ECO:0000313" key="7">
    <source>
        <dbReference type="Proteomes" id="UP000095447"/>
    </source>
</evidence>
<evidence type="ECO:0000259" key="5">
    <source>
        <dbReference type="PROSITE" id="PS51206"/>
    </source>
</evidence>
<dbReference type="SMART" id="SM00942">
    <property type="entry name" value="PriCT_1"/>
    <property type="match status" value="1"/>
</dbReference>
<dbReference type="InterPro" id="IPR045455">
    <property type="entry name" value="NrS-1_pol-like_helicase"/>
</dbReference>
<evidence type="ECO:0000256" key="1">
    <source>
        <dbReference type="ARBA" id="ARBA00022741"/>
    </source>
</evidence>
<keyword evidence="3" id="KW-0067">ATP-binding</keyword>
<dbReference type="InterPro" id="IPR014818">
    <property type="entry name" value="Phage/plasmid_primase_P4_C"/>
</dbReference>
<evidence type="ECO:0000256" key="4">
    <source>
        <dbReference type="SAM" id="MobiDB-lite"/>
    </source>
</evidence>
<protein>
    <submittedName>
        <fullName evidence="6">Phage/plasmid primase, P4 family, C-terminal domain</fullName>
    </submittedName>
</protein>
<organism evidence="6 7">
    <name type="scientific">Blautia obeum</name>
    <dbReference type="NCBI Taxonomy" id="40520"/>
    <lineage>
        <taxon>Bacteria</taxon>
        <taxon>Bacillati</taxon>
        <taxon>Bacillota</taxon>
        <taxon>Clostridia</taxon>
        <taxon>Lachnospirales</taxon>
        <taxon>Lachnospiraceae</taxon>
        <taxon>Blautia</taxon>
    </lineage>
</organism>
<dbReference type="RefSeq" id="WP_055052381.1">
    <property type="nucleotide sequence ID" value="NZ_CYZA01000001.1"/>
</dbReference>
<accession>A0A173WA04</accession>
<sequence>MQVTIFTANCIGQAANCSYPNRVTVSTPEQLREAVKADHVCAEYKGSYRGIGNFIRSDVIVMDIDNDHSEEPAEWITAEKLEKIFPDMEYMLASSRHHLLPKEGKSARPRYHIYFPISEITDAEVYGNLKKALQKEYPFFDGNALDAARFIFGADCEEVLVHDGWMTIDEEIDVSQVAEEEDFDSEDSESASGGQILEGSRNNTMSRFAGRVLKRYGITEKAHEAFLEHAKKCDPPLPESELKTIWNSAVKFFKKSIVNQEGYVPPDEYNADFESASLKPEDYSDIGQAKVLVREYGNELKYTSATDFLRFDGECWREDKQMAIGAVEEFLDLQLQDAMDEVARVEKALEDAGVPKESIQAGPKELLKEVDGKLIPLVYMLMGAQTYLKFVQKRRDYKYIVSAANTAKPMIAISVSDLDKNENLINTPYATYDLRKGLAGELPHNPEDLITKITACSPGEDGKQIWLDALNLFFCKDQKLIDYVQETVGMAAIGKVYQEHMIIAYGGGANGKSTFWNTIFRVLGNYAGKLSAEALTMNCKRNVKPEMAELKGKRLIISSEMEEGMRLNTAVVKQLCSTDEIQAEKKYKDPFSFVPSHTLVLYTNHLPKVGANDDGIWRRLVVIPFNAKITGKSDIKNYADYLFEHAGPAIMSWIIEGAKRAIDKNFHTTLPDVVEAAIQAYREDNDWLGQFLEECCEIDPSYKEKSGELYQAYRAHCMQNGEYIRSTTDFYSSMDKAGYNRIRKNTGVQVVGLKLKEGQDFLE</sequence>
<dbReference type="PROSITE" id="PS51206">
    <property type="entry name" value="SF3_HELICASE_1"/>
    <property type="match status" value="1"/>
</dbReference>
<keyword evidence="1" id="KW-0547">Nucleotide-binding</keyword>
<proteinExistence type="predicted"/>
<dbReference type="Pfam" id="PF19263">
    <property type="entry name" value="DUF5906"/>
    <property type="match status" value="1"/>
</dbReference>
<dbReference type="Gene3D" id="3.40.50.300">
    <property type="entry name" value="P-loop containing nucleotide triphosphate hydrolases"/>
    <property type="match status" value="1"/>
</dbReference>
<dbReference type="InterPro" id="IPR027417">
    <property type="entry name" value="P-loop_NTPase"/>
</dbReference>
<dbReference type="Pfam" id="PF08706">
    <property type="entry name" value="D5_N"/>
    <property type="match status" value="1"/>
</dbReference>
<dbReference type="AlphaFoldDB" id="A0A173WA04"/>
<dbReference type="CDD" id="cd00525">
    <property type="entry name" value="AE_Prim_S_like"/>
    <property type="match status" value="1"/>
</dbReference>
<dbReference type="SUPFAM" id="SSF52540">
    <property type="entry name" value="P-loop containing nucleoside triphosphate hydrolases"/>
    <property type="match status" value="1"/>
</dbReference>
<feature type="region of interest" description="Disordered" evidence="4">
    <location>
        <begin position="177"/>
        <end position="200"/>
    </location>
</feature>
<evidence type="ECO:0000313" key="6">
    <source>
        <dbReference type="EMBL" id="CUN36281.1"/>
    </source>
</evidence>
<dbReference type="SMART" id="SM00885">
    <property type="entry name" value="D5_N"/>
    <property type="match status" value="1"/>
</dbReference>
<reference evidence="6 7" key="1">
    <citation type="submission" date="2015-09" db="EMBL/GenBank/DDBJ databases">
        <authorList>
            <consortium name="Pathogen Informatics"/>
        </authorList>
    </citation>
    <scope>NUCLEOTIDE SEQUENCE [LARGE SCALE GENOMIC DNA]</scope>
    <source>
        <strain evidence="6 7">2789STDY5608838</strain>
    </source>
</reference>
<feature type="domain" description="SF3 helicase" evidence="5">
    <location>
        <begin position="479"/>
        <end position="638"/>
    </location>
</feature>
<dbReference type="PANTHER" id="PTHR35372">
    <property type="entry name" value="ATP BINDING PROTEIN-RELATED"/>
    <property type="match status" value="1"/>
</dbReference>
<name>A0A173WA04_9FIRM</name>
<keyword evidence="2" id="KW-0378">Hydrolase</keyword>
<dbReference type="GO" id="GO:0016787">
    <property type="term" value="F:hydrolase activity"/>
    <property type="evidence" value="ECO:0007669"/>
    <property type="project" value="UniProtKB-KW"/>
</dbReference>
<evidence type="ECO:0000256" key="2">
    <source>
        <dbReference type="ARBA" id="ARBA00022801"/>
    </source>
</evidence>